<keyword evidence="1" id="KW-1133">Transmembrane helix</keyword>
<dbReference type="AlphaFoldDB" id="A0A6G6GIL3"/>
<feature type="transmembrane region" description="Helical" evidence="1">
    <location>
        <begin position="12"/>
        <end position="32"/>
    </location>
</feature>
<proteinExistence type="predicted"/>
<reference evidence="2 3" key="1">
    <citation type="submission" date="2020-02" db="EMBL/GenBank/DDBJ databases">
        <title>Complete genome sequence of Flavobacteriaceae bacterium.</title>
        <authorList>
            <person name="Kim S.-J."/>
            <person name="Kim Y.-S."/>
            <person name="Kim K.-H."/>
        </authorList>
    </citation>
    <scope>NUCLEOTIDE SEQUENCE [LARGE SCALE GENOMIC DNA]</scope>
    <source>
        <strain evidence="2 3">RR4-40</strain>
    </source>
</reference>
<dbReference type="Proteomes" id="UP000505306">
    <property type="component" value="Chromosome"/>
</dbReference>
<evidence type="ECO:0000256" key="1">
    <source>
        <dbReference type="SAM" id="Phobius"/>
    </source>
</evidence>
<keyword evidence="3" id="KW-1185">Reference proteome</keyword>
<evidence type="ECO:0000313" key="3">
    <source>
        <dbReference type="Proteomes" id="UP000505306"/>
    </source>
</evidence>
<dbReference type="KEGG" id="mgel:G5B37_02195"/>
<feature type="transmembrane region" description="Helical" evidence="1">
    <location>
        <begin position="44"/>
        <end position="64"/>
    </location>
</feature>
<accession>A0A6G6GIL3</accession>
<dbReference type="RefSeq" id="WP_164678421.1">
    <property type="nucleotide sequence ID" value="NZ_CP049057.1"/>
</dbReference>
<keyword evidence="1" id="KW-0812">Transmembrane</keyword>
<organism evidence="2 3">
    <name type="scientific">Rasiella rasia</name>
    <dbReference type="NCBI Taxonomy" id="2744027"/>
    <lineage>
        <taxon>Bacteria</taxon>
        <taxon>Pseudomonadati</taxon>
        <taxon>Bacteroidota</taxon>
        <taxon>Flavobacteriia</taxon>
        <taxon>Flavobacteriales</taxon>
        <taxon>Flavobacteriaceae</taxon>
        <taxon>Rasiella</taxon>
    </lineage>
</organism>
<dbReference type="EMBL" id="CP049057">
    <property type="protein sequence ID" value="QIE58415.1"/>
    <property type="molecule type" value="Genomic_DNA"/>
</dbReference>
<evidence type="ECO:0000313" key="2">
    <source>
        <dbReference type="EMBL" id="QIE58415.1"/>
    </source>
</evidence>
<gene>
    <name evidence="2" type="ORF">G5B37_02195</name>
</gene>
<protein>
    <recommendedName>
        <fullName evidence="4">DUF378 domain-containing protein</fullName>
    </recommendedName>
</protein>
<name>A0A6G6GIL3_9FLAO</name>
<sequence>MEHIKSKLGKAGLVVAALGIMSIVLSIFNYNVRILAWIDSWGSTVGWALRILFVLLGGALFIFFGRTEEEA</sequence>
<keyword evidence="1" id="KW-0472">Membrane</keyword>
<evidence type="ECO:0008006" key="4">
    <source>
        <dbReference type="Google" id="ProtNLM"/>
    </source>
</evidence>